<dbReference type="EMBL" id="HBHL01009123">
    <property type="protein sequence ID" value="CAD9717212.1"/>
    <property type="molecule type" value="Transcribed_RNA"/>
</dbReference>
<accession>A0A7S2T2X2</accession>
<dbReference type="AlphaFoldDB" id="A0A7S2T2X2"/>
<sequence length="106" mass="11952">MDQEMNGSAACLLWNVRIWNFDLASFLAPPPRIMNVSHRIFYRAEQEEPSDDTSHNPFQVREGGRRGLRSRRRDPGEGLAFSAGCSCEEAARDFSSCEGVWVHPPA</sequence>
<evidence type="ECO:0000313" key="2">
    <source>
        <dbReference type="EMBL" id="CAD9717212.1"/>
    </source>
</evidence>
<reference evidence="2" key="1">
    <citation type="submission" date="2021-01" db="EMBL/GenBank/DDBJ databases">
        <authorList>
            <person name="Corre E."/>
            <person name="Pelletier E."/>
            <person name="Niang G."/>
            <person name="Scheremetjew M."/>
            <person name="Finn R."/>
            <person name="Kale V."/>
            <person name="Holt S."/>
            <person name="Cochrane G."/>
            <person name="Meng A."/>
            <person name="Brown T."/>
            <person name="Cohen L."/>
        </authorList>
    </citation>
    <scope>NUCLEOTIDE SEQUENCE</scope>
    <source>
        <strain evidence="2">CCMP1205</strain>
    </source>
</reference>
<feature type="region of interest" description="Disordered" evidence="1">
    <location>
        <begin position="45"/>
        <end position="77"/>
    </location>
</feature>
<organism evidence="2">
    <name type="scientific">Chloropicon primus</name>
    <dbReference type="NCBI Taxonomy" id="1764295"/>
    <lineage>
        <taxon>Eukaryota</taxon>
        <taxon>Viridiplantae</taxon>
        <taxon>Chlorophyta</taxon>
        <taxon>Chloropicophyceae</taxon>
        <taxon>Chloropicales</taxon>
        <taxon>Chloropicaceae</taxon>
        <taxon>Chloropicon</taxon>
    </lineage>
</organism>
<proteinExistence type="predicted"/>
<name>A0A7S2T2X2_9CHLO</name>
<protein>
    <submittedName>
        <fullName evidence="2">Uncharacterized protein</fullName>
    </submittedName>
</protein>
<gene>
    <name evidence="2" type="ORF">CPRI1469_LOCUS6072</name>
</gene>
<evidence type="ECO:0000256" key="1">
    <source>
        <dbReference type="SAM" id="MobiDB-lite"/>
    </source>
</evidence>